<feature type="compositionally biased region" description="Low complexity" evidence="2">
    <location>
        <begin position="1"/>
        <end position="22"/>
    </location>
</feature>
<dbReference type="SUPFAM" id="SSF54928">
    <property type="entry name" value="RNA-binding domain, RBD"/>
    <property type="match status" value="1"/>
</dbReference>
<evidence type="ECO:0000256" key="1">
    <source>
        <dbReference type="ARBA" id="ARBA00008209"/>
    </source>
</evidence>
<dbReference type="Proteomes" id="UP000664169">
    <property type="component" value="Unassembled WGS sequence"/>
</dbReference>
<name>A0A8H3FKK4_9LECA</name>
<dbReference type="FunFam" id="3.30.70.330:FF:000503">
    <property type="entry name" value="Calcineurin binding protein, putative"/>
    <property type="match status" value="1"/>
</dbReference>
<feature type="compositionally biased region" description="Pro residues" evidence="2">
    <location>
        <begin position="34"/>
        <end position="43"/>
    </location>
</feature>
<dbReference type="PANTHER" id="PTHR10300">
    <property type="entry name" value="CALCIPRESSIN"/>
    <property type="match status" value="1"/>
</dbReference>
<feature type="region of interest" description="Disordered" evidence="2">
    <location>
        <begin position="1"/>
        <end position="43"/>
    </location>
</feature>
<reference evidence="3" key="1">
    <citation type="submission" date="2021-03" db="EMBL/GenBank/DDBJ databases">
        <authorList>
            <person name="Tagirdzhanova G."/>
        </authorList>
    </citation>
    <scope>NUCLEOTIDE SEQUENCE</scope>
</reference>
<evidence type="ECO:0008006" key="5">
    <source>
        <dbReference type="Google" id="ProtNLM"/>
    </source>
</evidence>
<evidence type="ECO:0000313" key="4">
    <source>
        <dbReference type="Proteomes" id="UP000664169"/>
    </source>
</evidence>
<dbReference type="EMBL" id="CAJPDQ010000021">
    <property type="protein sequence ID" value="CAF9924527.1"/>
    <property type="molecule type" value="Genomic_DNA"/>
</dbReference>
<dbReference type="Pfam" id="PF04847">
    <property type="entry name" value="Calcipressin"/>
    <property type="match status" value="1"/>
</dbReference>
<evidence type="ECO:0000313" key="3">
    <source>
        <dbReference type="EMBL" id="CAF9924527.1"/>
    </source>
</evidence>
<dbReference type="PANTHER" id="PTHR10300:SF14">
    <property type="entry name" value="PROTEIN SARAH"/>
    <property type="match status" value="1"/>
</dbReference>
<dbReference type="GO" id="GO:0005634">
    <property type="term" value="C:nucleus"/>
    <property type="evidence" value="ECO:0007669"/>
    <property type="project" value="TreeGrafter"/>
</dbReference>
<dbReference type="InterPro" id="IPR012677">
    <property type="entry name" value="Nucleotide-bd_a/b_plait_sf"/>
</dbReference>
<dbReference type="InterPro" id="IPR006931">
    <property type="entry name" value="Calcipressin"/>
</dbReference>
<proteinExistence type="inferred from homology"/>
<comment type="similarity">
    <text evidence="1">Belongs to the RCAN family.</text>
</comment>
<dbReference type="InterPro" id="IPR035979">
    <property type="entry name" value="RBD_domain_sf"/>
</dbReference>
<dbReference type="GO" id="GO:0019722">
    <property type="term" value="P:calcium-mediated signaling"/>
    <property type="evidence" value="ECO:0007669"/>
    <property type="project" value="InterPro"/>
</dbReference>
<dbReference type="AlphaFoldDB" id="A0A8H3FKK4"/>
<sequence>MSSSRSSHTSPPTTTPSSPTTSNGNAMHLDLTTLPPPLIQPSPPSNTLLITQLTNPQIFLPATLNQIQLLLSQHAGGSILTFSPLKSMRRIIITLPSSDHAIALRRILDGEEILGCRVRVYFGMHTPIESHDQHLKAPDTGRLFFISPPPSPPQGWTMRHEDPPNKAVHADDLASALAKLSERTRSGPESTLQDENSTAVAAADMMDEEADLSATEAKARLQFSAAVSGNSENTTVVYLPDDHGSHAARGLPAVTVEDVSGEKIRIEDGKKIQSHTARPPVELMLDDDMDMS</sequence>
<protein>
    <recommendedName>
        <fullName evidence="5">Calcipressin-domain-containing protein</fullName>
    </recommendedName>
</protein>
<dbReference type="GO" id="GO:0003676">
    <property type="term" value="F:nucleic acid binding"/>
    <property type="evidence" value="ECO:0007669"/>
    <property type="project" value="InterPro"/>
</dbReference>
<accession>A0A8H3FKK4</accession>
<evidence type="ECO:0000256" key="2">
    <source>
        <dbReference type="SAM" id="MobiDB-lite"/>
    </source>
</evidence>
<dbReference type="OrthoDB" id="17212at2759"/>
<dbReference type="GO" id="GO:0005737">
    <property type="term" value="C:cytoplasm"/>
    <property type="evidence" value="ECO:0007669"/>
    <property type="project" value="TreeGrafter"/>
</dbReference>
<dbReference type="GO" id="GO:0008597">
    <property type="term" value="F:calcium-dependent protein serine/threonine phosphatase regulator activity"/>
    <property type="evidence" value="ECO:0007669"/>
    <property type="project" value="TreeGrafter"/>
</dbReference>
<organism evidence="3 4">
    <name type="scientific">Gomphillus americanus</name>
    <dbReference type="NCBI Taxonomy" id="1940652"/>
    <lineage>
        <taxon>Eukaryota</taxon>
        <taxon>Fungi</taxon>
        <taxon>Dikarya</taxon>
        <taxon>Ascomycota</taxon>
        <taxon>Pezizomycotina</taxon>
        <taxon>Lecanoromycetes</taxon>
        <taxon>OSLEUM clade</taxon>
        <taxon>Ostropomycetidae</taxon>
        <taxon>Ostropales</taxon>
        <taxon>Graphidaceae</taxon>
        <taxon>Gomphilloideae</taxon>
        <taxon>Gomphillus</taxon>
    </lineage>
</organism>
<keyword evidence="4" id="KW-1185">Reference proteome</keyword>
<comment type="caution">
    <text evidence="3">The sequence shown here is derived from an EMBL/GenBank/DDBJ whole genome shotgun (WGS) entry which is preliminary data.</text>
</comment>
<gene>
    <name evidence="3" type="ORF">GOMPHAMPRED_003665</name>
</gene>
<dbReference type="Gene3D" id="3.30.70.330">
    <property type="match status" value="1"/>
</dbReference>